<organism evidence="1 2">
    <name type="scientific">Coniosporium uncinatum</name>
    <dbReference type="NCBI Taxonomy" id="93489"/>
    <lineage>
        <taxon>Eukaryota</taxon>
        <taxon>Fungi</taxon>
        <taxon>Dikarya</taxon>
        <taxon>Ascomycota</taxon>
        <taxon>Pezizomycotina</taxon>
        <taxon>Dothideomycetes</taxon>
        <taxon>Dothideomycetes incertae sedis</taxon>
        <taxon>Coniosporium</taxon>
    </lineage>
</organism>
<feature type="non-terminal residue" evidence="1">
    <location>
        <position position="232"/>
    </location>
</feature>
<evidence type="ECO:0000313" key="2">
    <source>
        <dbReference type="Proteomes" id="UP001186974"/>
    </source>
</evidence>
<protein>
    <submittedName>
        <fullName evidence="1">Uncharacterized protein</fullName>
    </submittedName>
</protein>
<name>A0ACC3CVZ5_9PEZI</name>
<sequence>MSSVNGTTIFSAGATSITPSATKRKREGSENPPHVNGLARSKSEQHGQSQIQRVLADTFEILKTRDTTPSLLQLPLPPSTPRARSEPSSAKRAKLAEAPSESILAKVNNQAYSSLKELSQDIDIAAEELLAPIEAKLAYNLNGSQSRSAQITREEKDLMTRVLALQKLVKTIVGRETCRAAPHHNGANGVDEDVAHDETNVPNGIITIKAEGDDADPFEKGRTVLTLYGNAQ</sequence>
<proteinExistence type="predicted"/>
<reference evidence="1" key="1">
    <citation type="submission" date="2024-09" db="EMBL/GenBank/DDBJ databases">
        <title>Black Yeasts Isolated from many extreme environments.</title>
        <authorList>
            <person name="Coleine C."/>
            <person name="Stajich J.E."/>
            <person name="Selbmann L."/>
        </authorList>
    </citation>
    <scope>NUCLEOTIDE SEQUENCE</scope>
    <source>
        <strain evidence="1">CCFEE 5737</strain>
    </source>
</reference>
<dbReference type="EMBL" id="JAWDJW010010858">
    <property type="protein sequence ID" value="KAK3045238.1"/>
    <property type="molecule type" value="Genomic_DNA"/>
</dbReference>
<accession>A0ACC3CVZ5</accession>
<keyword evidence="2" id="KW-1185">Reference proteome</keyword>
<evidence type="ECO:0000313" key="1">
    <source>
        <dbReference type="EMBL" id="KAK3045238.1"/>
    </source>
</evidence>
<comment type="caution">
    <text evidence="1">The sequence shown here is derived from an EMBL/GenBank/DDBJ whole genome shotgun (WGS) entry which is preliminary data.</text>
</comment>
<dbReference type="Proteomes" id="UP001186974">
    <property type="component" value="Unassembled WGS sequence"/>
</dbReference>
<gene>
    <name evidence="1" type="ORF">LTS18_014254</name>
</gene>